<proteinExistence type="predicted"/>
<name>A0AAW9DAC6_9BACT</name>
<organism evidence="2 3">
    <name type="scientific">Aliarcobacter skirrowii</name>
    <dbReference type="NCBI Taxonomy" id="28200"/>
    <lineage>
        <taxon>Bacteria</taxon>
        <taxon>Pseudomonadati</taxon>
        <taxon>Campylobacterota</taxon>
        <taxon>Epsilonproteobacteria</taxon>
        <taxon>Campylobacterales</taxon>
        <taxon>Arcobacteraceae</taxon>
        <taxon>Aliarcobacter</taxon>
    </lineage>
</organism>
<evidence type="ECO:0000313" key="2">
    <source>
        <dbReference type="EMBL" id="MDX4069155.1"/>
    </source>
</evidence>
<evidence type="ECO:0000259" key="1">
    <source>
        <dbReference type="Pfam" id="PF07693"/>
    </source>
</evidence>
<dbReference type="EMBL" id="JAUQUR010000002">
    <property type="protein sequence ID" value="MDX4069155.1"/>
    <property type="molecule type" value="Genomic_DNA"/>
</dbReference>
<feature type="domain" description="KAP NTPase" evidence="1">
    <location>
        <begin position="22"/>
        <end position="313"/>
    </location>
</feature>
<dbReference type="AlphaFoldDB" id="A0AAW9DAC6"/>
<accession>A0AAW9DAC6</accession>
<dbReference type="Proteomes" id="UP001283691">
    <property type="component" value="Unassembled WGS sequence"/>
</dbReference>
<comment type="caution">
    <text evidence="2">The sequence shown here is derived from an EMBL/GenBank/DDBJ whole genome shotgun (WGS) entry which is preliminary data.</text>
</comment>
<gene>
    <name evidence="2" type="ORF">Q6A80_05380</name>
</gene>
<dbReference type="RefSeq" id="WP_319047913.1">
    <property type="nucleotide sequence ID" value="NZ_JAUQUR010000002.1"/>
</dbReference>
<protein>
    <submittedName>
        <fullName evidence="2">P-loop NTPase fold protein</fullName>
    </submittedName>
</protein>
<dbReference type="SUPFAM" id="SSF52540">
    <property type="entry name" value="P-loop containing nucleoside triphosphate hydrolases"/>
    <property type="match status" value="1"/>
</dbReference>
<dbReference type="Pfam" id="PF07693">
    <property type="entry name" value="KAP_NTPase"/>
    <property type="match status" value="1"/>
</dbReference>
<dbReference type="InterPro" id="IPR011646">
    <property type="entry name" value="KAP_P-loop"/>
</dbReference>
<reference evidence="2" key="1">
    <citation type="journal article" date="2023" name="Front. Microbiol.">
        <title>Genomic diversity and taxonomic marker for Arcobacter species.</title>
        <authorList>
            <person name="Zhou G."/>
            <person name="Gu Y."/>
            <person name="Wang H."/>
            <person name="Chen X."/>
            <person name="Zhang X."/>
            <person name="Shao Z."/>
            <person name="Yan X."/>
            <person name="Zhang J."/>
            <person name="Zhang M."/>
        </authorList>
    </citation>
    <scope>NUCLEOTIDE SEQUENCE</scope>
    <source>
        <strain evidence="2">BJSY19SF1-2</strain>
    </source>
</reference>
<reference evidence="2" key="2">
    <citation type="submission" date="2023-07" db="EMBL/GenBank/DDBJ databases">
        <authorList>
            <person name="Zhang M."/>
            <person name="Zhou G."/>
        </authorList>
    </citation>
    <scope>NUCLEOTIDE SEQUENCE</scope>
    <source>
        <strain evidence="2">BJSY19SF1-2</strain>
    </source>
</reference>
<dbReference type="InterPro" id="IPR027417">
    <property type="entry name" value="P-loop_NTPase"/>
</dbReference>
<dbReference type="Gene3D" id="3.40.50.300">
    <property type="entry name" value="P-loop containing nucleotide triphosphate hydrolases"/>
    <property type="match status" value="1"/>
</dbReference>
<sequence>MSKIVFNFKNDNKEFNDVLERRDIAKLYAKFIKNLDGHHVIALDAPWGSGKSTLIEYMSEDFTTNKDVFVQYNAWENDYTEEPLISLMSDIFTAFKDKKYIGIDKMKNQISSITKIGKKGGSAFIKGTSRALLGESASNDLNDVIKETMKIFIEDNANTLFKDIDESKKSRKKFKEELIKYTNSILKEKSKDKLIIIIDELDRCRPTFAIELLENIKHLFDIEKIIFFISVDCKQLAESIKAIYGSGFDADTYLHRFFDFELHLKKTRIVDYFYNKIKEKLNSIYFDELIEFSEDSINTFNLTIRDINKIVNETCILNILYNEANKLYENTHNTKYFLSFLILKYKDPTLYKIFQESKEYLSDKNIFNKLNEKVKLRLFFSKHLKFIINSMGDTTSNKIIEKTIKSIDETL</sequence>
<evidence type="ECO:0000313" key="3">
    <source>
        <dbReference type="Proteomes" id="UP001283691"/>
    </source>
</evidence>